<dbReference type="Pfam" id="PF00462">
    <property type="entry name" value="Glutaredoxin"/>
    <property type="match status" value="1"/>
</dbReference>
<feature type="domain" description="Glutaredoxin" evidence="4">
    <location>
        <begin position="18"/>
        <end position="83"/>
    </location>
</feature>
<keyword evidence="2" id="KW-0411">Iron-sulfur</keyword>
<protein>
    <recommendedName>
        <fullName evidence="4">Glutaredoxin domain-containing protein</fullName>
    </recommendedName>
</protein>
<dbReference type="AlphaFoldDB" id="A0A381RRP1"/>
<comment type="similarity">
    <text evidence="1">Belongs to the glutaredoxin family. Monothiol subfamily.</text>
</comment>
<dbReference type="GO" id="GO:0015036">
    <property type="term" value="F:disulfide oxidoreductase activity"/>
    <property type="evidence" value="ECO:0007669"/>
    <property type="project" value="InterPro"/>
</dbReference>
<dbReference type="PIRSF" id="PIRSF005894">
    <property type="entry name" value="Monothiol_GRX"/>
    <property type="match status" value="1"/>
</dbReference>
<evidence type="ECO:0000259" key="4">
    <source>
        <dbReference type="Pfam" id="PF00462"/>
    </source>
</evidence>
<dbReference type="GO" id="GO:0005739">
    <property type="term" value="C:mitochondrion"/>
    <property type="evidence" value="ECO:0007669"/>
    <property type="project" value="UniProtKB-ARBA"/>
</dbReference>
<dbReference type="Gene3D" id="3.40.30.10">
    <property type="entry name" value="Glutaredoxin"/>
    <property type="match status" value="1"/>
</dbReference>
<dbReference type="SUPFAM" id="SSF52833">
    <property type="entry name" value="Thioredoxin-like"/>
    <property type="match status" value="1"/>
</dbReference>
<evidence type="ECO:0000256" key="1">
    <source>
        <dbReference type="ARBA" id="ARBA00009630"/>
    </source>
</evidence>
<dbReference type="GO" id="GO:0051537">
    <property type="term" value="F:2 iron, 2 sulfur cluster binding"/>
    <property type="evidence" value="ECO:0007669"/>
    <property type="project" value="UniProtKB-KW"/>
</dbReference>
<gene>
    <name evidence="5" type="ORF">METZ01_LOCUS46748</name>
</gene>
<name>A0A381RRP1_9ZZZZ</name>
<dbReference type="InterPro" id="IPR004480">
    <property type="entry name" value="Monothiol_GRX-rel"/>
</dbReference>
<dbReference type="EMBL" id="UINC01002185">
    <property type="protein sequence ID" value="SUZ93894.1"/>
    <property type="molecule type" value="Genomic_DNA"/>
</dbReference>
<dbReference type="InterPro" id="IPR002109">
    <property type="entry name" value="Glutaredoxin"/>
</dbReference>
<evidence type="ECO:0000256" key="3">
    <source>
        <dbReference type="ARBA" id="ARBA00023284"/>
    </source>
</evidence>
<reference evidence="5" key="1">
    <citation type="submission" date="2018-05" db="EMBL/GenBank/DDBJ databases">
        <authorList>
            <person name="Lanie J.A."/>
            <person name="Ng W.-L."/>
            <person name="Kazmierczak K.M."/>
            <person name="Andrzejewski T.M."/>
            <person name="Davidsen T.M."/>
            <person name="Wayne K.J."/>
            <person name="Tettelin H."/>
            <person name="Glass J.I."/>
            <person name="Rusch D."/>
            <person name="Podicherti R."/>
            <person name="Tsui H.-C.T."/>
            <person name="Winkler M.E."/>
        </authorList>
    </citation>
    <scope>NUCLEOTIDE SEQUENCE</scope>
</reference>
<dbReference type="PROSITE" id="PS51354">
    <property type="entry name" value="GLUTAREDOXIN_2"/>
    <property type="match status" value="1"/>
</dbReference>
<keyword evidence="2" id="KW-0479">Metal-binding</keyword>
<organism evidence="5">
    <name type="scientific">marine metagenome</name>
    <dbReference type="NCBI Taxonomy" id="408172"/>
    <lineage>
        <taxon>unclassified sequences</taxon>
        <taxon>metagenomes</taxon>
        <taxon>ecological metagenomes</taxon>
    </lineage>
</organism>
<evidence type="ECO:0000256" key="2">
    <source>
        <dbReference type="ARBA" id="ARBA00022714"/>
    </source>
</evidence>
<accession>A0A381RRP1</accession>
<sequence>MSSELKQQVEDLIVNNPVHVFMKGTPEWPQCGFSKATCDALRSIDVQFTATNVLEDLDNYRATLMDVAAWPTIPQVFIGGDFVGGCDIVLEMLRNGELEEKIGALTEE</sequence>
<dbReference type="InterPro" id="IPR036249">
    <property type="entry name" value="Thioredoxin-like_sf"/>
</dbReference>
<keyword evidence="2" id="KW-0408">Iron</keyword>
<evidence type="ECO:0000313" key="5">
    <source>
        <dbReference type="EMBL" id="SUZ93894.1"/>
    </source>
</evidence>
<keyword evidence="2" id="KW-0001">2Fe-2S</keyword>
<dbReference type="InterPro" id="IPR014434">
    <property type="entry name" value="Monothiol_GRX"/>
</dbReference>
<proteinExistence type="inferred from homology"/>
<dbReference type="PANTHER" id="PTHR10293:SF16">
    <property type="entry name" value="GLUTAREDOXIN-RELATED PROTEIN 5, MITOCHONDRIAL"/>
    <property type="match status" value="1"/>
</dbReference>
<dbReference type="PANTHER" id="PTHR10293">
    <property type="entry name" value="GLUTAREDOXIN FAMILY MEMBER"/>
    <property type="match status" value="1"/>
</dbReference>
<keyword evidence="3" id="KW-0676">Redox-active center</keyword>